<reference evidence="5 6" key="1">
    <citation type="submission" date="2018-06" db="EMBL/GenBank/DDBJ databases">
        <title>Klebsiella pneumoniae phage NJS1 genome sequence.</title>
        <authorList>
            <person name="Zhu J."/>
            <person name="Wang H."/>
            <person name="Hao G."/>
        </authorList>
    </citation>
    <scope>NUCLEOTIDE SEQUENCE [LARGE SCALE GENOMIC DNA]</scope>
</reference>
<feature type="compositionally biased region" description="Polar residues" evidence="3">
    <location>
        <begin position="237"/>
        <end position="273"/>
    </location>
</feature>
<name>A0A345ARD5_9CAUD</name>
<dbReference type="InterPro" id="IPR030392">
    <property type="entry name" value="S74_ICA"/>
</dbReference>
<proteinExistence type="predicted"/>
<evidence type="ECO:0000313" key="6">
    <source>
        <dbReference type="Proteomes" id="UP000256139"/>
    </source>
</evidence>
<dbReference type="Pfam" id="PF13884">
    <property type="entry name" value="Peptidase_S74"/>
    <property type="match status" value="1"/>
</dbReference>
<dbReference type="CDD" id="cd10144">
    <property type="entry name" value="Peptidase_S74_CIMCD"/>
    <property type="match status" value="1"/>
</dbReference>
<dbReference type="PANTHER" id="PTHR12239:SF41">
    <property type="entry name" value="MEMBRANE ASSOCIATED PROTEIN, PUTATIVE-RELATED"/>
    <property type="match status" value="1"/>
</dbReference>
<accession>A0A345ARD5</accession>
<dbReference type="EMBL" id="MH445453">
    <property type="protein sequence ID" value="AXF39389.1"/>
    <property type="molecule type" value="Genomic_DNA"/>
</dbReference>
<sequence>MALYREGKAAMAADGTVTGTGTKWQSSLSLIRPGATIMFLSSPIQMAVVNKVVSDTEIKAITTKGAVVASSDYAILLSDSLTVDGLAQDVAETLRYYQSQETVIADAVEFFKTFDFESLQNLANQVKADSQSAGTSAAAAAASESAAKTSETNAKASENKAKTSETNAKASETAAKTSETNAKASETAAKTSETNAKSSENKAKTSETNAKASETAAKTSETNAKASENKAKASETNAKASETAAKTSETNAKASETAANSAKTDAQTAKGQTQNLRDQVVDLVAGVQAPDKLPASPGGSRAWMNIAKVKNTGSGFAFVQFIIGGGSDYGAANVPVDIFSLSGRGLPSSPLTSGNIDIWFTQRSLVAARPNAPRINLGVVKNTDNSFNVYLHAPSGYIPEMWLNRLNVQPRGDVITGPIIDRTGYSWITTEPAGIVYNSPSDYLMANDSTIPRTNVANTFSQPQAISVPGGNATLTLNGCVVRANNSNAIVYSIPENGQGMYFRPNGDTNSAKQVVFDASNFSVTGLNANFSNAVTMSSTLRVNGSSNLRGGVDVTASQKLPLKETTATTGIGVNFIGNNTTECSFGIENTAGGSAVFHNYVRGTSNSATKNNQLLGGYGSRPWLGSAYTAHSNAALHFLGAGDASDTNHGGWIRLLVTPKGKNIGWRSPVLRISDNGDTWMTVAGSMVSPDLDEVRSFETLNAVVPKFNAPTNQDGRGLKIVADGAPEINMIAPRASGTSSPAVRAMWCDGSLSNSDKYIGAVQAWSTFFFGASGHDGEKFDSMRGAVNIQSTEGWGKTSTPTRILFETCTSGSTTRTARWCVDHNGTLTPMGDNSYDLGWGRGRVRNIYAANGSINTSDARLKNDVRAMSDPETEAAKAIAKEIGFWTWKEQADMNDVREHCGLTVQRAIEIMESFGLEPFKYGFICYDKWDEQTVVSEYGPANEDGSENPIYKTIPAGDRYSFRIDELNMFIAKGFEARLSALEDKLGM</sequence>
<evidence type="ECO:0000256" key="1">
    <source>
        <dbReference type="ARBA" id="ARBA00004328"/>
    </source>
</evidence>
<feature type="compositionally biased region" description="Low complexity" evidence="3">
    <location>
        <begin position="144"/>
        <end position="154"/>
    </location>
</feature>
<dbReference type="InterPro" id="IPR036388">
    <property type="entry name" value="WH-like_DNA-bd_sf"/>
</dbReference>
<dbReference type="Proteomes" id="UP000256139">
    <property type="component" value="Segment"/>
</dbReference>
<organism evidence="5 6">
    <name type="scientific">Klebsiella phage NJS1</name>
    <dbReference type="NCBI Taxonomy" id="2268610"/>
    <lineage>
        <taxon>Viruses</taxon>
        <taxon>Duplodnaviria</taxon>
        <taxon>Heunggongvirae</taxon>
        <taxon>Uroviricota</taxon>
        <taxon>Caudoviricetes</taxon>
        <taxon>Drexlerviridae</taxon>
        <taxon>Webervirus</taxon>
        <taxon>Webervirus NJS1</taxon>
    </lineage>
</organism>
<evidence type="ECO:0000259" key="4">
    <source>
        <dbReference type="PROSITE" id="PS51688"/>
    </source>
</evidence>
<dbReference type="PROSITE" id="PS51688">
    <property type="entry name" value="ICA"/>
    <property type="match status" value="1"/>
</dbReference>
<evidence type="ECO:0000256" key="3">
    <source>
        <dbReference type="SAM" id="MobiDB-lite"/>
    </source>
</evidence>
<protein>
    <submittedName>
        <fullName evidence="5">Putative tail fiber protein</fullName>
    </submittedName>
</protein>
<dbReference type="PANTHER" id="PTHR12239">
    <property type="entry name" value="PROTEIN CBG20215-RELATED"/>
    <property type="match status" value="1"/>
</dbReference>
<keyword evidence="2" id="KW-1227">Viral tail protein</keyword>
<feature type="region of interest" description="Disordered" evidence="3">
    <location>
        <begin position="144"/>
        <end position="273"/>
    </location>
</feature>
<feature type="compositionally biased region" description="Polar residues" evidence="3">
    <location>
        <begin position="164"/>
        <end position="198"/>
    </location>
</feature>
<dbReference type="InterPro" id="IPR052293">
    <property type="entry name" value="SRRP"/>
</dbReference>
<gene>
    <name evidence="5" type="ORF">S1_042</name>
</gene>
<dbReference type="Gene3D" id="1.10.10.10">
    <property type="entry name" value="Winged helix-like DNA-binding domain superfamily/Winged helix DNA-binding domain"/>
    <property type="match status" value="1"/>
</dbReference>
<comment type="subcellular location">
    <subcellularLocation>
        <location evidence="1">Virion</location>
    </subcellularLocation>
</comment>
<feature type="domain" description="Peptidase S74" evidence="4">
    <location>
        <begin position="860"/>
        <end position="990"/>
    </location>
</feature>
<keyword evidence="2" id="KW-0946">Virion</keyword>
<evidence type="ECO:0000256" key="2">
    <source>
        <dbReference type="ARBA" id="ARBA00022732"/>
    </source>
</evidence>
<evidence type="ECO:0000313" key="5">
    <source>
        <dbReference type="EMBL" id="AXF39389.1"/>
    </source>
</evidence>
<dbReference type="GO" id="GO:0098015">
    <property type="term" value="C:virus tail"/>
    <property type="evidence" value="ECO:0007669"/>
    <property type="project" value="UniProtKB-KW"/>
</dbReference>
<feature type="compositionally biased region" description="Polar residues" evidence="3">
    <location>
        <begin position="206"/>
        <end position="220"/>
    </location>
</feature>
<keyword evidence="6" id="KW-1185">Reference proteome</keyword>